<dbReference type="InterPro" id="IPR002847">
    <property type="entry name" value="F420-0_gamma-glut_ligase-dom"/>
</dbReference>
<gene>
    <name evidence="2" type="ORF">GYM71_01680</name>
</gene>
<dbReference type="RefSeq" id="WP_220220686.1">
    <property type="nucleotide sequence ID" value="NZ_CP048268.1"/>
</dbReference>
<dbReference type="EMBL" id="CP048268">
    <property type="protein sequence ID" value="QYN52211.1"/>
    <property type="molecule type" value="Genomic_DNA"/>
</dbReference>
<feature type="domain" description="Coenzyme F420:L-glutamate ligase-like" evidence="1">
    <location>
        <begin position="10"/>
        <end position="219"/>
    </location>
</feature>
<dbReference type="GO" id="GO:0016874">
    <property type="term" value="F:ligase activity"/>
    <property type="evidence" value="ECO:0007669"/>
    <property type="project" value="UniProtKB-KW"/>
</dbReference>
<dbReference type="Pfam" id="PF01996">
    <property type="entry name" value="F420_ligase"/>
    <property type="match status" value="1"/>
</dbReference>
<organism evidence="2 3">
    <name type="scientific">Lactobacillus panisapium</name>
    <dbReference type="NCBI Taxonomy" id="2012495"/>
    <lineage>
        <taxon>Bacteria</taxon>
        <taxon>Bacillati</taxon>
        <taxon>Bacillota</taxon>
        <taxon>Bacilli</taxon>
        <taxon>Lactobacillales</taxon>
        <taxon>Lactobacillaceae</taxon>
        <taxon>Lactobacillus</taxon>
    </lineage>
</organism>
<dbReference type="Proteomes" id="UP000826550">
    <property type="component" value="Chromosome"/>
</dbReference>
<sequence length="235" mass="25238">MLTIKGLHNVPQISAPCDLPKTLAEIIKKESFKIVNGDIICVASKICSLAEDNIIDLKTIKPTSLAEKIHKQIPRKDARLIQVIINQTGDPTGKHLEVSGSHIGAWLPNCLFLTSAGVDKGKDNFAITLPKDCDKTAKTISDTFFAILGVRTSVIITDSDGRVDKKGANQVAVGLYGLNGLRLNKENGTAETLCDMLASAAGLVMGQRGMNIPLACIHGLEYEKSDSCKTKDIVN</sequence>
<dbReference type="SUPFAM" id="SSF144010">
    <property type="entry name" value="CofE-like"/>
    <property type="match status" value="1"/>
</dbReference>
<name>A0ABX8W628_9LACO</name>
<keyword evidence="2" id="KW-0436">Ligase</keyword>
<dbReference type="Gene3D" id="3.30.1330.100">
    <property type="entry name" value="CofE-like"/>
    <property type="match status" value="1"/>
</dbReference>
<evidence type="ECO:0000313" key="3">
    <source>
        <dbReference type="Proteomes" id="UP000826550"/>
    </source>
</evidence>
<protein>
    <submittedName>
        <fullName evidence="2">Glutamate ligase</fullName>
    </submittedName>
</protein>
<dbReference type="Gene3D" id="3.90.1660.10">
    <property type="entry name" value="CofE-like domain"/>
    <property type="match status" value="1"/>
</dbReference>
<dbReference type="PANTHER" id="PTHR47917:SF1">
    <property type="entry name" value="COENZYME F420:L-GLUTAMATE LIGASE"/>
    <property type="match status" value="1"/>
</dbReference>
<accession>A0ABX8W628</accession>
<dbReference type="PANTHER" id="PTHR47917">
    <property type="match status" value="1"/>
</dbReference>
<evidence type="ECO:0000313" key="2">
    <source>
        <dbReference type="EMBL" id="QYN52211.1"/>
    </source>
</evidence>
<evidence type="ECO:0000259" key="1">
    <source>
        <dbReference type="Pfam" id="PF01996"/>
    </source>
</evidence>
<reference evidence="2 3" key="1">
    <citation type="submission" date="2020-01" db="EMBL/GenBank/DDBJ databases">
        <title>Vast differences in strain-level diversity in the gut microbiota of two closely related honey bee species.</title>
        <authorList>
            <person name="Ellegaard K.M."/>
            <person name="Suenami S."/>
            <person name="Miyazaki R."/>
            <person name="Engel P."/>
        </authorList>
    </citation>
    <scope>NUCLEOTIDE SEQUENCE [LARGE SCALE GENOMIC DNA]</scope>
    <source>
        <strain evidence="2 3">ESL0416</strain>
    </source>
</reference>
<keyword evidence="3" id="KW-1185">Reference proteome</keyword>
<proteinExistence type="predicted"/>